<organism evidence="1 2">
    <name type="scientific">Mycena metata</name>
    <dbReference type="NCBI Taxonomy" id="1033252"/>
    <lineage>
        <taxon>Eukaryota</taxon>
        <taxon>Fungi</taxon>
        <taxon>Dikarya</taxon>
        <taxon>Basidiomycota</taxon>
        <taxon>Agaricomycotina</taxon>
        <taxon>Agaricomycetes</taxon>
        <taxon>Agaricomycetidae</taxon>
        <taxon>Agaricales</taxon>
        <taxon>Marasmiineae</taxon>
        <taxon>Mycenaceae</taxon>
        <taxon>Mycena</taxon>
    </lineage>
</organism>
<accession>A0AAD7H6B0</accession>
<evidence type="ECO:0000313" key="1">
    <source>
        <dbReference type="EMBL" id="KAJ7713041.1"/>
    </source>
</evidence>
<dbReference type="SUPFAM" id="SSF52047">
    <property type="entry name" value="RNI-like"/>
    <property type="match status" value="1"/>
</dbReference>
<evidence type="ECO:0000313" key="2">
    <source>
        <dbReference type="Proteomes" id="UP001215598"/>
    </source>
</evidence>
<evidence type="ECO:0008006" key="3">
    <source>
        <dbReference type="Google" id="ProtNLM"/>
    </source>
</evidence>
<gene>
    <name evidence="1" type="ORF">B0H16DRAFT_549820</name>
</gene>
<dbReference type="AlphaFoldDB" id="A0AAD7H6B0"/>
<proteinExistence type="predicted"/>
<reference evidence="1" key="1">
    <citation type="submission" date="2023-03" db="EMBL/GenBank/DDBJ databases">
        <title>Massive genome expansion in bonnet fungi (Mycena s.s.) driven by repeated elements and novel gene families across ecological guilds.</title>
        <authorList>
            <consortium name="Lawrence Berkeley National Laboratory"/>
            <person name="Harder C.B."/>
            <person name="Miyauchi S."/>
            <person name="Viragh M."/>
            <person name="Kuo A."/>
            <person name="Thoen E."/>
            <person name="Andreopoulos B."/>
            <person name="Lu D."/>
            <person name="Skrede I."/>
            <person name="Drula E."/>
            <person name="Henrissat B."/>
            <person name="Morin E."/>
            <person name="Kohler A."/>
            <person name="Barry K."/>
            <person name="LaButti K."/>
            <person name="Morin E."/>
            <person name="Salamov A."/>
            <person name="Lipzen A."/>
            <person name="Mereny Z."/>
            <person name="Hegedus B."/>
            <person name="Baldrian P."/>
            <person name="Stursova M."/>
            <person name="Weitz H."/>
            <person name="Taylor A."/>
            <person name="Grigoriev I.V."/>
            <person name="Nagy L.G."/>
            <person name="Martin F."/>
            <person name="Kauserud H."/>
        </authorList>
    </citation>
    <scope>NUCLEOTIDE SEQUENCE</scope>
    <source>
        <strain evidence="1">CBHHK182m</strain>
    </source>
</reference>
<protein>
    <recommendedName>
        <fullName evidence="3">F-box domain-containing protein</fullName>
    </recommendedName>
</protein>
<comment type="caution">
    <text evidence="1">The sequence shown here is derived from an EMBL/GenBank/DDBJ whole genome shotgun (WGS) entry which is preliminary data.</text>
</comment>
<dbReference type="Proteomes" id="UP001215598">
    <property type="component" value="Unassembled WGS sequence"/>
</dbReference>
<sequence length="290" mass="32707">MVSTDLQVPNELWLEIMSHYAYSFDFNCPLVRQEDGGERRHLRQTLRSLSQASSTLRILALPFLWERFDVFHPIVQPPGELECLVQIKSVHVWWRSRSTTEPETLALVNFLNSLPNLTGLQIATYNNTQAVARVFASASLPNVTALSIPDSLHGIFPAFPNLTTFACPSMFFDSPAIEPAKIHFPQLEALIGLRFINDDNHKTLADDFPHLRVLAVASILQSSRVFSCFRAFKNLTELSLFDGSMTLPLGELITGGRDILRASYARGPKLLRVWKDDSEAGPRLIHFERC</sequence>
<dbReference type="Gene3D" id="3.80.10.10">
    <property type="entry name" value="Ribonuclease Inhibitor"/>
    <property type="match status" value="1"/>
</dbReference>
<keyword evidence="2" id="KW-1185">Reference proteome</keyword>
<dbReference type="InterPro" id="IPR032675">
    <property type="entry name" value="LRR_dom_sf"/>
</dbReference>
<name>A0AAD7H6B0_9AGAR</name>
<dbReference type="EMBL" id="JARKIB010000352">
    <property type="protein sequence ID" value="KAJ7713041.1"/>
    <property type="molecule type" value="Genomic_DNA"/>
</dbReference>